<evidence type="ECO:0000313" key="9">
    <source>
        <dbReference type="Proteomes" id="UP000307943"/>
    </source>
</evidence>
<name>A0A5C4SXW7_9BACL</name>
<dbReference type="PROSITE" id="PS51257">
    <property type="entry name" value="PROKAR_LIPOPROTEIN"/>
    <property type="match status" value="1"/>
</dbReference>
<organism evidence="8 9">
    <name type="scientific">Paenibacillus hemerocallicola</name>
    <dbReference type="NCBI Taxonomy" id="1172614"/>
    <lineage>
        <taxon>Bacteria</taxon>
        <taxon>Bacillati</taxon>
        <taxon>Bacillota</taxon>
        <taxon>Bacilli</taxon>
        <taxon>Bacillales</taxon>
        <taxon>Paenibacillaceae</taxon>
        <taxon>Paenibacillus</taxon>
    </lineage>
</organism>
<dbReference type="PANTHER" id="PTHR43649:SF33">
    <property type="entry name" value="POLYGALACTURONAN_RHAMNOGALACTURONAN-BINDING PROTEIN YTCQ"/>
    <property type="match status" value="1"/>
</dbReference>
<keyword evidence="1" id="KW-1003">Cell membrane</keyword>
<dbReference type="SUPFAM" id="SSF53850">
    <property type="entry name" value="Periplasmic binding protein-like II"/>
    <property type="match status" value="1"/>
</dbReference>
<evidence type="ECO:0000256" key="5">
    <source>
        <dbReference type="ARBA" id="ARBA00023288"/>
    </source>
</evidence>
<dbReference type="RefSeq" id="WP_139607009.1">
    <property type="nucleotide sequence ID" value="NZ_VDCQ01000081.1"/>
</dbReference>
<evidence type="ECO:0000256" key="2">
    <source>
        <dbReference type="ARBA" id="ARBA00022729"/>
    </source>
</evidence>
<comment type="caution">
    <text evidence="8">The sequence shown here is derived from an EMBL/GenBank/DDBJ whole genome shotgun (WGS) entry which is preliminary data.</text>
</comment>
<dbReference type="Proteomes" id="UP000307943">
    <property type="component" value="Unassembled WGS sequence"/>
</dbReference>
<feature type="region of interest" description="Disordered" evidence="6">
    <location>
        <begin position="24"/>
        <end position="44"/>
    </location>
</feature>
<dbReference type="Gene3D" id="3.40.190.10">
    <property type="entry name" value="Periplasmic binding protein-like II"/>
    <property type="match status" value="1"/>
</dbReference>
<keyword evidence="5" id="KW-0449">Lipoprotein</keyword>
<dbReference type="InterPro" id="IPR006059">
    <property type="entry name" value="SBP"/>
</dbReference>
<dbReference type="Pfam" id="PF01547">
    <property type="entry name" value="SBP_bac_1"/>
    <property type="match status" value="1"/>
</dbReference>
<feature type="chain" id="PRO_5038525299" evidence="7">
    <location>
        <begin position="20"/>
        <end position="449"/>
    </location>
</feature>
<proteinExistence type="predicted"/>
<dbReference type="OrthoDB" id="9766758at2"/>
<evidence type="ECO:0000256" key="3">
    <source>
        <dbReference type="ARBA" id="ARBA00023136"/>
    </source>
</evidence>
<keyword evidence="2 7" id="KW-0732">Signal</keyword>
<dbReference type="InterPro" id="IPR050490">
    <property type="entry name" value="Bact_solute-bd_prot1"/>
</dbReference>
<keyword evidence="3" id="KW-0472">Membrane</keyword>
<evidence type="ECO:0000313" key="8">
    <source>
        <dbReference type="EMBL" id="TNJ60681.1"/>
    </source>
</evidence>
<evidence type="ECO:0000256" key="6">
    <source>
        <dbReference type="SAM" id="MobiDB-lite"/>
    </source>
</evidence>
<reference evidence="8 9" key="1">
    <citation type="submission" date="2019-05" db="EMBL/GenBank/DDBJ databases">
        <title>We sequenced the genome of Paenibacillus hemerocallicola KCTC 33185 for further insight into its adaptation and study the phylogeny of Paenibacillus.</title>
        <authorList>
            <person name="Narsing Rao M.P."/>
        </authorList>
    </citation>
    <scope>NUCLEOTIDE SEQUENCE [LARGE SCALE GENOMIC DNA]</scope>
    <source>
        <strain evidence="8 9">KCTC 33185</strain>
    </source>
</reference>
<sequence length="449" mass="50185">MNKIHVCLLASLFATSLVAGCGKEGADTGPAASPEEGKKQVETPAMSTDPVTLTVFVMPTIDDPTLKKFYEDPIRKKYPFLSLKFVKHDAKRSYANEFQDMIVTGSAPDLVISSINTISNVIEANLQTDLTPLIQKHRLDLSIYDNGIMDIVKSISAKGEIYGFPLFNNSSSMVYNKDLFDRFGVAYPKDGMTWEQTIELARKLTRNEGGTQYRGLMLPLNYMLTANSLSLTLLDPKTDKAIQNSDKWKYMFETWKQVFEIPGNEVMPANYETYIEDFTKKRNVAMFAGFSMLPNIESLNDPTLNWDMVSLPVFKEAPKTGTQLLATFIAATSAGKYKEQSFAAMSALLDPEVQAMYARSGSQILMKDPELKKEFAKDLKTAQGKNTQAAFVNSLAPFPAMSKYELAVRSILYDKYREYVTTAKDTNTILREMEEAVNKKAEAEKAAAK</sequence>
<evidence type="ECO:0000256" key="1">
    <source>
        <dbReference type="ARBA" id="ARBA00022475"/>
    </source>
</evidence>
<dbReference type="AlphaFoldDB" id="A0A5C4SXW7"/>
<dbReference type="EMBL" id="VDCQ01000081">
    <property type="protein sequence ID" value="TNJ60681.1"/>
    <property type="molecule type" value="Genomic_DNA"/>
</dbReference>
<gene>
    <name evidence="8" type="ORF">FE784_35660</name>
</gene>
<evidence type="ECO:0000256" key="7">
    <source>
        <dbReference type="SAM" id="SignalP"/>
    </source>
</evidence>
<keyword evidence="9" id="KW-1185">Reference proteome</keyword>
<feature type="signal peptide" evidence="7">
    <location>
        <begin position="1"/>
        <end position="19"/>
    </location>
</feature>
<evidence type="ECO:0000256" key="4">
    <source>
        <dbReference type="ARBA" id="ARBA00023139"/>
    </source>
</evidence>
<accession>A0A5C4SXW7</accession>
<protein>
    <submittedName>
        <fullName evidence="8">Extracellular solute-binding protein</fullName>
    </submittedName>
</protein>
<dbReference type="PANTHER" id="PTHR43649">
    <property type="entry name" value="ARABINOSE-BINDING PROTEIN-RELATED"/>
    <property type="match status" value="1"/>
</dbReference>
<keyword evidence="4" id="KW-0564">Palmitate</keyword>